<evidence type="ECO:0000256" key="1">
    <source>
        <dbReference type="SAM" id="MobiDB-lite"/>
    </source>
</evidence>
<dbReference type="EMBL" id="KQ981953">
    <property type="protein sequence ID" value="KYN32539.1"/>
    <property type="molecule type" value="Genomic_DNA"/>
</dbReference>
<evidence type="ECO:0000313" key="2">
    <source>
        <dbReference type="EMBL" id="KYN32539.1"/>
    </source>
</evidence>
<feature type="region of interest" description="Disordered" evidence="1">
    <location>
        <begin position="642"/>
        <end position="663"/>
    </location>
</feature>
<feature type="compositionally biased region" description="Basic and acidic residues" evidence="1">
    <location>
        <begin position="333"/>
        <end position="345"/>
    </location>
</feature>
<feature type="compositionally biased region" description="Low complexity" evidence="1">
    <location>
        <begin position="531"/>
        <end position="548"/>
    </location>
</feature>
<name>A0A195EXD2_9HYME</name>
<feature type="compositionally biased region" description="Basic and acidic residues" evidence="1">
    <location>
        <begin position="54"/>
        <end position="66"/>
    </location>
</feature>
<feature type="compositionally biased region" description="Polar residues" evidence="1">
    <location>
        <begin position="558"/>
        <end position="567"/>
    </location>
</feature>
<dbReference type="Proteomes" id="UP000078541">
    <property type="component" value="Unassembled WGS sequence"/>
</dbReference>
<feature type="region of interest" description="Disordered" evidence="1">
    <location>
        <begin position="323"/>
        <end position="379"/>
    </location>
</feature>
<keyword evidence="3" id="KW-1185">Reference proteome</keyword>
<feature type="compositionally biased region" description="Polar residues" evidence="1">
    <location>
        <begin position="683"/>
        <end position="693"/>
    </location>
</feature>
<feature type="compositionally biased region" description="Basic and acidic residues" evidence="1">
    <location>
        <begin position="31"/>
        <end position="44"/>
    </location>
</feature>
<evidence type="ECO:0000313" key="3">
    <source>
        <dbReference type="Proteomes" id="UP000078541"/>
    </source>
</evidence>
<organism evidence="2 3">
    <name type="scientific">Trachymyrmex septentrionalis</name>
    <dbReference type="NCBI Taxonomy" id="34720"/>
    <lineage>
        <taxon>Eukaryota</taxon>
        <taxon>Metazoa</taxon>
        <taxon>Ecdysozoa</taxon>
        <taxon>Arthropoda</taxon>
        <taxon>Hexapoda</taxon>
        <taxon>Insecta</taxon>
        <taxon>Pterygota</taxon>
        <taxon>Neoptera</taxon>
        <taxon>Endopterygota</taxon>
        <taxon>Hymenoptera</taxon>
        <taxon>Apocrita</taxon>
        <taxon>Aculeata</taxon>
        <taxon>Formicoidea</taxon>
        <taxon>Formicidae</taxon>
        <taxon>Myrmicinae</taxon>
        <taxon>Trachymyrmex</taxon>
    </lineage>
</organism>
<feature type="region of interest" description="Disordered" evidence="1">
    <location>
        <begin position="675"/>
        <end position="694"/>
    </location>
</feature>
<feature type="region of interest" description="Disordered" evidence="1">
    <location>
        <begin position="429"/>
        <end position="449"/>
    </location>
</feature>
<feature type="region of interest" description="Disordered" evidence="1">
    <location>
        <begin position="531"/>
        <end position="571"/>
    </location>
</feature>
<gene>
    <name evidence="2" type="ORF">ALC56_13397</name>
</gene>
<reference evidence="2 3" key="1">
    <citation type="submission" date="2016-03" db="EMBL/GenBank/DDBJ databases">
        <title>Trachymyrmex septentrionalis WGS genome.</title>
        <authorList>
            <person name="Nygaard S."/>
            <person name="Hu H."/>
            <person name="Boomsma J."/>
            <person name="Zhang G."/>
        </authorList>
    </citation>
    <scope>NUCLEOTIDE SEQUENCE [LARGE SCALE GENOMIC DNA]</scope>
    <source>
        <strain evidence="2">Tsep2-gDNA-1</strain>
        <tissue evidence="2">Whole body</tissue>
    </source>
</reference>
<sequence length="711" mass="79343">MTHSWSIHESLWFQIYPMYNLMQNIQPNHERNRANEKTKSESSRITENWNAQNVDKEEKKDKEQKQKPLQAKFIKDPERRIFAYAFSTCCALLKTATCCPPRYVNAEVTLIFGLVAFLKLSTAAPDSAGIVEMVNGLAYGGIPYGSVSGMLAKYPGYGQINAQARQFDILSSTQRPVIITPNFRATRPVVGISPRPVQIYNLPGVIAPEAMNFYLFCKVIVALYCIALWCVINDGKAARTAVSPDILTNFAKNVASVLSPVILRDVQSRNNRSSFQSTLSVSANLNDDLNLHSILNNIVDPKTSNAATYYGPRSYPYNKLYEDSPEELEGSETNERFDGSRRDGSYLRQEQSNFYKPYDLSTGNDNLDATRKSSDNVDSSIGRIQESSTNLYPSYHGSGFPKAAFPHGPFLDKPYGGFYGGFGPYGHHHHHHHHHHPYGDGSSEEAGTEENARLGNRTNYGDYGSSYGGYGHHHPYSPFPYDGYGHHDFYGPYQRNGNDSSRNGHYGHHGYGPYGGPDFYGHGGYNHGDYGYGNNNDNNNGNNNNNNNRQTEEPAENGDQNNSTKNGYSPPYGPPWVKPLLGIFHPHDFPLLPYDHFHGFKGGPVVGVGHVGYPIYADPYLVGFPFHHPYGPFIHGKKYLPPKGKPADSGESAETTEAPAELMENEAPERITALHDEEVAPAPSSNRYKTTPTGRKELKQFKLVNFEIRRV</sequence>
<feature type="region of interest" description="Disordered" evidence="1">
    <location>
        <begin position="31"/>
        <end position="68"/>
    </location>
</feature>
<protein>
    <submittedName>
        <fullName evidence="2">Uncharacterized protein</fullName>
    </submittedName>
</protein>
<accession>A0A195EXD2</accession>
<dbReference type="AlphaFoldDB" id="A0A195EXD2"/>
<proteinExistence type="predicted"/>
<feature type="compositionally biased region" description="Acidic residues" evidence="1">
    <location>
        <begin position="323"/>
        <end position="332"/>
    </location>
</feature>